<dbReference type="PROSITE" id="PS50894">
    <property type="entry name" value="HPT"/>
    <property type="match status" value="1"/>
</dbReference>
<dbReference type="InterPro" id="IPR036641">
    <property type="entry name" value="HPT_dom_sf"/>
</dbReference>
<name>A0A9X3IUD5_9GAMM</name>
<evidence type="ECO:0000256" key="1">
    <source>
        <dbReference type="ARBA" id="ARBA00023012"/>
    </source>
</evidence>
<dbReference type="Gene3D" id="1.20.120.160">
    <property type="entry name" value="HPT domain"/>
    <property type="match status" value="1"/>
</dbReference>
<dbReference type="Proteomes" id="UP001150830">
    <property type="component" value="Unassembled WGS sequence"/>
</dbReference>
<dbReference type="EMBL" id="JAPNOA010000029">
    <property type="protein sequence ID" value="MCY0966053.1"/>
    <property type="molecule type" value="Genomic_DNA"/>
</dbReference>
<comment type="caution">
    <text evidence="4">The sequence shown here is derived from an EMBL/GenBank/DDBJ whole genome shotgun (WGS) entry which is preliminary data.</text>
</comment>
<evidence type="ECO:0000259" key="3">
    <source>
        <dbReference type="PROSITE" id="PS50894"/>
    </source>
</evidence>
<protein>
    <submittedName>
        <fullName evidence="4">Hpt domain-containing protein</fullName>
    </submittedName>
</protein>
<dbReference type="InterPro" id="IPR008207">
    <property type="entry name" value="Sig_transdc_His_kin_Hpt_dom"/>
</dbReference>
<keyword evidence="1" id="KW-0902">Two-component regulatory system</keyword>
<reference evidence="4" key="1">
    <citation type="submission" date="2022-11" db="EMBL/GenBank/DDBJ databases">
        <title>Parathalassolutuus dongxingensis gen. nov., sp. nov., a novel member of family Oceanospirillaceae isolated from a coastal shrimp pond in Guangxi, China.</title>
        <authorList>
            <person name="Chen H."/>
        </authorList>
    </citation>
    <scope>NUCLEOTIDE SEQUENCE</scope>
    <source>
        <strain evidence="4">G-43</strain>
    </source>
</reference>
<keyword evidence="2" id="KW-0597">Phosphoprotein</keyword>
<evidence type="ECO:0000256" key="2">
    <source>
        <dbReference type="PROSITE-ProRule" id="PRU00110"/>
    </source>
</evidence>
<keyword evidence="5" id="KW-1185">Reference proteome</keyword>
<accession>A0A9X3IUD5</accession>
<organism evidence="4 5">
    <name type="scientific">Parathalassolituus penaei</name>
    <dbReference type="NCBI Taxonomy" id="2997323"/>
    <lineage>
        <taxon>Bacteria</taxon>
        <taxon>Pseudomonadati</taxon>
        <taxon>Pseudomonadota</taxon>
        <taxon>Gammaproteobacteria</taxon>
        <taxon>Oceanospirillales</taxon>
        <taxon>Oceanospirillaceae</taxon>
        <taxon>Parathalassolituus</taxon>
    </lineage>
</organism>
<dbReference type="SUPFAM" id="SSF47226">
    <property type="entry name" value="Histidine-containing phosphotransfer domain, HPT domain"/>
    <property type="match status" value="1"/>
</dbReference>
<dbReference type="AlphaFoldDB" id="A0A9X3IUD5"/>
<dbReference type="GO" id="GO:0000160">
    <property type="term" value="P:phosphorelay signal transduction system"/>
    <property type="evidence" value="ECO:0007669"/>
    <property type="project" value="UniProtKB-KW"/>
</dbReference>
<dbReference type="Pfam" id="PF01627">
    <property type="entry name" value="Hpt"/>
    <property type="match status" value="1"/>
</dbReference>
<feature type="modified residue" description="Phosphohistidine" evidence="2">
    <location>
        <position position="58"/>
    </location>
</feature>
<proteinExistence type="predicted"/>
<gene>
    <name evidence="4" type="ORF">OUO13_12720</name>
</gene>
<evidence type="ECO:0000313" key="4">
    <source>
        <dbReference type="EMBL" id="MCY0966053.1"/>
    </source>
</evidence>
<sequence length="120" mass="13928">MSSQEHFDNESLQTLQEIMEDEFNELIELFISDSGKRLPAMELAWETRNAVGLRMEAHSFKGSSANVCARELSRLNMELEDLLRDRTPDDSEWQELHNKINAIRAETGVVHDYFQQMLQA</sequence>
<dbReference type="CDD" id="cd00088">
    <property type="entry name" value="HPT"/>
    <property type="match status" value="1"/>
</dbReference>
<dbReference type="RefSeq" id="WP_283174256.1">
    <property type="nucleotide sequence ID" value="NZ_JAPNOA010000029.1"/>
</dbReference>
<feature type="domain" description="HPt" evidence="3">
    <location>
        <begin position="19"/>
        <end position="117"/>
    </location>
</feature>
<evidence type="ECO:0000313" key="5">
    <source>
        <dbReference type="Proteomes" id="UP001150830"/>
    </source>
</evidence>
<dbReference type="GO" id="GO:0004672">
    <property type="term" value="F:protein kinase activity"/>
    <property type="evidence" value="ECO:0007669"/>
    <property type="project" value="UniProtKB-ARBA"/>
</dbReference>